<proteinExistence type="predicted"/>
<evidence type="ECO:0000313" key="1">
    <source>
        <dbReference type="EMBL" id="ACL44326.1"/>
    </source>
</evidence>
<reference evidence="1" key="1">
    <citation type="submission" date="2009-01" db="EMBL/GenBank/DDBJ databases">
        <title>Complete sequence of chromosome Cyanothece sp. PCC 7425.</title>
        <authorList>
            <consortium name="US DOE Joint Genome Institute"/>
            <person name="Lucas S."/>
            <person name="Copeland A."/>
            <person name="Lapidus A."/>
            <person name="Glavina del Rio T."/>
            <person name="Dalin E."/>
            <person name="Tice H."/>
            <person name="Bruce D."/>
            <person name="Goodwin L."/>
            <person name="Pitluck S."/>
            <person name="Sims D."/>
            <person name="Meineke L."/>
            <person name="Brettin T."/>
            <person name="Detter J.C."/>
            <person name="Han C."/>
            <person name="Larimer F."/>
            <person name="Land M."/>
            <person name="Hauser L."/>
            <person name="Kyrpides N."/>
            <person name="Ovchinnikova G."/>
            <person name="Liberton M."/>
            <person name="Stoeckel J."/>
            <person name="Banerjee A."/>
            <person name="Singh A."/>
            <person name="Page L."/>
            <person name="Sato H."/>
            <person name="Zhao L."/>
            <person name="Sherman L."/>
            <person name="Pakrasi H."/>
            <person name="Richardson P."/>
        </authorList>
    </citation>
    <scope>NUCLEOTIDE SEQUENCE</scope>
    <source>
        <strain evidence="1">PCC 7425</strain>
    </source>
</reference>
<dbReference type="AlphaFoldDB" id="B8HTA0"/>
<accession>B8HTA0</accession>
<dbReference type="KEGG" id="cyn:Cyan7425_1961"/>
<dbReference type="EMBL" id="CP001344">
    <property type="protein sequence ID" value="ACL44326.1"/>
    <property type="molecule type" value="Genomic_DNA"/>
</dbReference>
<dbReference type="STRING" id="395961.Cyan7425_1961"/>
<gene>
    <name evidence="1" type="ordered locus">Cyan7425_1961</name>
</gene>
<dbReference type="HOGENOM" id="CLU_2751039_0_0_3"/>
<organism evidence="1">
    <name type="scientific">Cyanothece sp. (strain PCC 7425 / ATCC 29141)</name>
    <dbReference type="NCBI Taxonomy" id="395961"/>
    <lineage>
        <taxon>Bacteria</taxon>
        <taxon>Bacillati</taxon>
        <taxon>Cyanobacteriota</taxon>
        <taxon>Cyanophyceae</taxon>
        <taxon>Gomontiellales</taxon>
        <taxon>Cyanothecaceae</taxon>
        <taxon>Cyanothece</taxon>
    </lineage>
</organism>
<protein>
    <submittedName>
        <fullName evidence="1">Uncharacterized protein</fullName>
    </submittedName>
</protein>
<sequence>MALASGVNLEIIVKIGCKQVDEQSGFDHHRITLDSCRPTAVIHCAFQAEGRDRFGFLKLVCYGDKNPILL</sequence>
<name>B8HTA0_CYAP4</name>